<name>A0AAV3YCN1_9GAST</name>
<dbReference type="Proteomes" id="UP000735302">
    <property type="component" value="Unassembled WGS sequence"/>
</dbReference>
<keyword evidence="2" id="KW-1185">Reference proteome</keyword>
<dbReference type="EMBL" id="BLXT01000816">
    <property type="protein sequence ID" value="GFN80289.1"/>
    <property type="molecule type" value="Genomic_DNA"/>
</dbReference>
<comment type="caution">
    <text evidence="1">The sequence shown here is derived from an EMBL/GenBank/DDBJ whole genome shotgun (WGS) entry which is preliminary data.</text>
</comment>
<reference evidence="1 2" key="1">
    <citation type="journal article" date="2021" name="Elife">
        <title>Chloroplast acquisition without the gene transfer in kleptoplastic sea slugs, Plakobranchus ocellatus.</title>
        <authorList>
            <person name="Maeda T."/>
            <person name="Takahashi S."/>
            <person name="Yoshida T."/>
            <person name="Shimamura S."/>
            <person name="Takaki Y."/>
            <person name="Nagai Y."/>
            <person name="Toyoda A."/>
            <person name="Suzuki Y."/>
            <person name="Arimoto A."/>
            <person name="Ishii H."/>
            <person name="Satoh N."/>
            <person name="Nishiyama T."/>
            <person name="Hasebe M."/>
            <person name="Maruyama T."/>
            <person name="Minagawa J."/>
            <person name="Obokata J."/>
            <person name="Shigenobu S."/>
        </authorList>
    </citation>
    <scope>NUCLEOTIDE SEQUENCE [LARGE SCALE GENOMIC DNA]</scope>
</reference>
<evidence type="ECO:0000313" key="2">
    <source>
        <dbReference type="Proteomes" id="UP000735302"/>
    </source>
</evidence>
<organism evidence="1 2">
    <name type="scientific">Plakobranchus ocellatus</name>
    <dbReference type="NCBI Taxonomy" id="259542"/>
    <lineage>
        <taxon>Eukaryota</taxon>
        <taxon>Metazoa</taxon>
        <taxon>Spiralia</taxon>
        <taxon>Lophotrochozoa</taxon>
        <taxon>Mollusca</taxon>
        <taxon>Gastropoda</taxon>
        <taxon>Heterobranchia</taxon>
        <taxon>Euthyneura</taxon>
        <taxon>Panpulmonata</taxon>
        <taxon>Sacoglossa</taxon>
        <taxon>Placobranchoidea</taxon>
        <taxon>Plakobranchidae</taxon>
        <taxon>Plakobranchus</taxon>
    </lineage>
</organism>
<proteinExistence type="predicted"/>
<sequence>MGVVRSGTEQDITYNSLCAVYYRGVGVGRSGTELDPTYKSLCADHYRVWVVEEDQEQSLTPYTNHCVPTITGCGWYREIRNRAGPHIQIIVCRPLQGMGVGRSGTELNPTYNSLCAVYHRVWVEGDQEQSWTPHTNHCVPSITGYGCREVRNRAGPHIQIIVCRL</sequence>
<gene>
    <name evidence="1" type="ORF">PoB_000679500</name>
</gene>
<accession>A0AAV3YCN1</accession>
<dbReference type="AlphaFoldDB" id="A0AAV3YCN1"/>
<protein>
    <submittedName>
        <fullName evidence="1">Uncharacterized protein</fullName>
    </submittedName>
</protein>
<evidence type="ECO:0000313" key="1">
    <source>
        <dbReference type="EMBL" id="GFN80289.1"/>
    </source>
</evidence>